<dbReference type="GO" id="GO:0005634">
    <property type="term" value="C:nucleus"/>
    <property type="evidence" value="ECO:0007669"/>
    <property type="project" value="TreeGrafter"/>
</dbReference>
<dbReference type="OrthoDB" id="512915at2759"/>
<gene>
    <name evidence="1" type="ORF">CANVERA_P1656</name>
</gene>
<dbReference type="PANTHER" id="PTHR31010:SF2">
    <property type="entry name" value="RAN-SPECIFIC GTPASE-ACTIVATING PROTEIN 30"/>
    <property type="match status" value="1"/>
</dbReference>
<protein>
    <recommendedName>
        <fullName evidence="3">Ran-specific GTPase-activating protein 30</fullName>
    </recommendedName>
</protein>
<evidence type="ECO:0008006" key="3">
    <source>
        <dbReference type="Google" id="ProtNLM"/>
    </source>
</evidence>
<dbReference type="EMBL" id="CANTUO010000001">
    <property type="protein sequence ID" value="CAI5757139.1"/>
    <property type="molecule type" value="Genomic_DNA"/>
</dbReference>
<dbReference type="GO" id="GO:0030695">
    <property type="term" value="F:GTPase regulator activity"/>
    <property type="evidence" value="ECO:0007669"/>
    <property type="project" value="TreeGrafter"/>
</dbReference>
<name>A0A9W4TUI0_9ASCO</name>
<dbReference type="PANTHER" id="PTHR31010">
    <property type="entry name" value="RAN-SPECIFIC GTPASE-ACTIVATING PROTEIN 30-RELATED"/>
    <property type="match status" value="1"/>
</dbReference>
<dbReference type="Pfam" id="PF05508">
    <property type="entry name" value="Ran-binding"/>
    <property type="match status" value="1"/>
</dbReference>
<dbReference type="AlphaFoldDB" id="A0A9W4TUI0"/>
<sequence>MDQIIAKASNQAVSFAIRSGISIASGYAIKTISTFLDKIPESQQKRIELKKNKLKNKIDIVSVTIDLIKLAASRGNTILESTLILIDDLQLEFDEFDNRINEITKNLTGHNQKDSIKLVEDYMNGLLDNINDSIPILNLSLVSSGVNFNGRVNINNVSPSRLLQAANYVSNSKGNKIGPTFDLVMYTIFYNPSRLKYIDDKVDELSCITWKETYARSSVKIEEDGFNYKLIIKEDFDDGRYHEDDESPGKKAINSKYIQNMFFTASGKLLKLEGRNSPVLILKISEDDQEEWIALGEPLKGEFDEDDGEEEEEEIKPIKLKSEIKNSSLSLLEYLIRLCRLQQIESKSILEIPDEILKLYLHDQHTTDLPKSLSQKQKDEIRKIYNDNAITMDSNINRLKNLEIKK</sequence>
<evidence type="ECO:0000313" key="1">
    <source>
        <dbReference type="EMBL" id="CAI5757139.1"/>
    </source>
</evidence>
<comment type="caution">
    <text evidence="1">The sequence shown here is derived from an EMBL/GenBank/DDBJ whole genome shotgun (WGS) entry which is preliminary data.</text>
</comment>
<proteinExistence type="predicted"/>
<accession>A0A9W4TUI0</accession>
<keyword evidence="2" id="KW-1185">Reference proteome</keyword>
<dbReference type="InterPro" id="IPR008812">
    <property type="entry name" value="Ran_GTP-bd-rel"/>
</dbReference>
<reference evidence="1" key="1">
    <citation type="submission" date="2022-12" db="EMBL/GenBank/DDBJ databases">
        <authorList>
            <person name="Brejova B."/>
        </authorList>
    </citation>
    <scope>NUCLEOTIDE SEQUENCE</scope>
</reference>
<evidence type="ECO:0000313" key="2">
    <source>
        <dbReference type="Proteomes" id="UP001152885"/>
    </source>
</evidence>
<dbReference type="GO" id="GO:0005737">
    <property type="term" value="C:cytoplasm"/>
    <property type="evidence" value="ECO:0007669"/>
    <property type="project" value="TreeGrafter"/>
</dbReference>
<organism evidence="1 2">
    <name type="scientific">Candida verbasci</name>
    <dbReference type="NCBI Taxonomy" id="1227364"/>
    <lineage>
        <taxon>Eukaryota</taxon>
        <taxon>Fungi</taxon>
        <taxon>Dikarya</taxon>
        <taxon>Ascomycota</taxon>
        <taxon>Saccharomycotina</taxon>
        <taxon>Pichiomycetes</taxon>
        <taxon>Debaryomycetaceae</taxon>
        <taxon>Candida/Lodderomyces clade</taxon>
        <taxon>Candida</taxon>
    </lineage>
</organism>
<dbReference type="Proteomes" id="UP001152885">
    <property type="component" value="Unassembled WGS sequence"/>
</dbReference>